<accession>G0URX1</accession>
<dbReference type="EMBL" id="HE575321">
    <property type="protein sequence ID" value="CCC92133.1"/>
    <property type="molecule type" value="Genomic_DNA"/>
</dbReference>
<protein>
    <submittedName>
        <fullName evidence="3">Uncharacterized protein</fullName>
    </submittedName>
</protein>
<sequence>MLDGSSANYLKRKRESESYPTAETRGESRGGVFVAMLYFFGVCVCAHIEHVTVEVQRRSVYVTLCVCAQQVSILHIQRPGHTRGRDGQKGRKSLSVRHSEAAAKFPFHCARCTAVCKDYRCSAICGHLDPCSTLSVLFQLSS</sequence>
<feature type="transmembrane region" description="Helical" evidence="2">
    <location>
        <begin position="30"/>
        <end position="48"/>
    </location>
</feature>
<evidence type="ECO:0000256" key="1">
    <source>
        <dbReference type="SAM" id="MobiDB-lite"/>
    </source>
</evidence>
<keyword evidence="2" id="KW-0812">Transmembrane</keyword>
<feature type="region of interest" description="Disordered" evidence="1">
    <location>
        <begin position="1"/>
        <end position="25"/>
    </location>
</feature>
<keyword evidence="2" id="KW-0472">Membrane</keyword>
<keyword evidence="2" id="KW-1133">Transmembrane helix</keyword>
<dbReference type="AlphaFoldDB" id="G0URX1"/>
<evidence type="ECO:0000313" key="3">
    <source>
        <dbReference type="EMBL" id="CCC92133.1"/>
    </source>
</evidence>
<organism evidence="3">
    <name type="scientific">Trypanosoma congolense (strain IL3000)</name>
    <dbReference type="NCBI Taxonomy" id="1068625"/>
    <lineage>
        <taxon>Eukaryota</taxon>
        <taxon>Discoba</taxon>
        <taxon>Euglenozoa</taxon>
        <taxon>Kinetoplastea</taxon>
        <taxon>Metakinetoplastina</taxon>
        <taxon>Trypanosomatida</taxon>
        <taxon>Trypanosomatidae</taxon>
        <taxon>Trypanosoma</taxon>
        <taxon>Nannomonas</taxon>
    </lineage>
</organism>
<gene>
    <name evidence="3" type="ORF">TCIL3000_8_3520</name>
</gene>
<evidence type="ECO:0000256" key="2">
    <source>
        <dbReference type="SAM" id="Phobius"/>
    </source>
</evidence>
<name>G0URX1_TRYCI</name>
<reference evidence="3" key="1">
    <citation type="journal article" date="2012" name="Proc. Natl. Acad. Sci. U.S.A.">
        <title>Antigenic diversity is generated by distinct evolutionary mechanisms in African trypanosome species.</title>
        <authorList>
            <person name="Jackson A.P."/>
            <person name="Berry A."/>
            <person name="Aslett M."/>
            <person name="Allison H.C."/>
            <person name="Burton P."/>
            <person name="Vavrova-Anderson J."/>
            <person name="Brown R."/>
            <person name="Browne H."/>
            <person name="Corton N."/>
            <person name="Hauser H."/>
            <person name="Gamble J."/>
            <person name="Gilderthorp R."/>
            <person name="Marcello L."/>
            <person name="McQuillan J."/>
            <person name="Otto T.D."/>
            <person name="Quail M.A."/>
            <person name="Sanders M.J."/>
            <person name="van Tonder A."/>
            <person name="Ginger M.L."/>
            <person name="Field M.C."/>
            <person name="Barry J.D."/>
            <person name="Hertz-Fowler C."/>
            <person name="Berriman M."/>
        </authorList>
    </citation>
    <scope>NUCLEOTIDE SEQUENCE</scope>
    <source>
        <strain evidence="3">IL3000</strain>
    </source>
</reference>
<proteinExistence type="predicted"/>